<reference evidence="4 5" key="1">
    <citation type="submission" date="2019-06" db="EMBL/GenBank/DDBJ databases">
        <title>Draft genome of Streptomyces sedi sp. JCM16909.</title>
        <authorList>
            <person name="Klykleung N."/>
            <person name="Tanasupawat S."/>
            <person name="Kudo T."/>
            <person name="Yuki M."/>
            <person name="Ohkuma M."/>
        </authorList>
    </citation>
    <scope>NUCLEOTIDE SEQUENCE [LARGE SCALE GENOMIC DNA]</scope>
    <source>
        <strain evidence="4 5">JCM 16909</strain>
    </source>
</reference>
<feature type="region of interest" description="Disordered" evidence="2">
    <location>
        <begin position="376"/>
        <end position="397"/>
    </location>
</feature>
<dbReference type="PRINTS" id="PR00420">
    <property type="entry name" value="RNGMNOXGNASE"/>
</dbReference>
<dbReference type="GO" id="GO:0071949">
    <property type="term" value="F:FAD binding"/>
    <property type="evidence" value="ECO:0007669"/>
    <property type="project" value="InterPro"/>
</dbReference>
<evidence type="ECO:0000313" key="5">
    <source>
        <dbReference type="Proteomes" id="UP000311713"/>
    </source>
</evidence>
<dbReference type="InterPro" id="IPR050631">
    <property type="entry name" value="PheA/TfdB_FAD_monoxygenase"/>
</dbReference>
<dbReference type="PANTHER" id="PTHR43476">
    <property type="entry name" value="3-(3-HYDROXY-PHENYL)PROPIONATE/3-HYDROXYCINNAMIC ACID HYDROXYLASE"/>
    <property type="match status" value="1"/>
</dbReference>
<dbReference type="AlphaFoldDB" id="A0A5C4V1Z9"/>
<dbReference type="Proteomes" id="UP000311713">
    <property type="component" value="Unassembled WGS sequence"/>
</dbReference>
<dbReference type="GO" id="GO:0004497">
    <property type="term" value="F:monooxygenase activity"/>
    <property type="evidence" value="ECO:0007669"/>
    <property type="project" value="UniProtKB-KW"/>
</dbReference>
<dbReference type="InterPro" id="IPR002938">
    <property type="entry name" value="FAD-bd"/>
</dbReference>
<proteinExistence type="predicted"/>
<evidence type="ECO:0000256" key="2">
    <source>
        <dbReference type="SAM" id="MobiDB-lite"/>
    </source>
</evidence>
<evidence type="ECO:0000313" key="4">
    <source>
        <dbReference type="EMBL" id="TNM29924.1"/>
    </source>
</evidence>
<dbReference type="Gene3D" id="3.30.70.2450">
    <property type="match status" value="1"/>
</dbReference>
<evidence type="ECO:0000256" key="1">
    <source>
        <dbReference type="ARBA" id="ARBA00023002"/>
    </source>
</evidence>
<organism evidence="4 5">
    <name type="scientific">Streptomyces sedi</name>
    <dbReference type="NCBI Taxonomy" id="555059"/>
    <lineage>
        <taxon>Bacteria</taxon>
        <taxon>Bacillati</taxon>
        <taxon>Actinomycetota</taxon>
        <taxon>Actinomycetes</taxon>
        <taxon>Kitasatosporales</taxon>
        <taxon>Streptomycetaceae</taxon>
        <taxon>Streptomyces</taxon>
    </lineage>
</organism>
<dbReference type="SUPFAM" id="SSF51905">
    <property type="entry name" value="FAD/NAD(P)-binding domain"/>
    <property type="match status" value="1"/>
</dbReference>
<dbReference type="Gene3D" id="3.50.50.60">
    <property type="entry name" value="FAD/NAD(P)-binding domain"/>
    <property type="match status" value="1"/>
</dbReference>
<dbReference type="OrthoDB" id="8670884at2"/>
<feature type="compositionally biased region" description="Basic and acidic residues" evidence="2">
    <location>
        <begin position="377"/>
        <end position="397"/>
    </location>
</feature>
<comment type="caution">
    <text evidence="4">The sequence shown here is derived from an EMBL/GenBank/DDBJ whole genome shotgun (WGS) entry which is preliminary data.</text>
</comment>
<name>A0A5C4V1Z9_9ACTN</name>
<keyword evidence="4" id="KW-0503">Monooxygenase</keyword>
<dbReference type="Pfam" id="PF01494">
    <property type="entry name" value="FAD_binding_3"/>
    <property type="match status" value="1"/>
</dbReference>
<dbReference type="EMBL" id="VDGT01000009">
    <property type="protein sequence ID" value="TNM29924.1"/>
    <property type="molecule type" value="Genomic_DNA"/>
</dbReference>
<evidence type="ECO:0000259" key="3">
    <source>
        <dbReference type="Pfam" id="PF01494"/>
    </source>
</evidence>
<feature type="domain" description="FAD-binding" evidence="3">
    <location>
        <begin position="32"/>
        <end position="372"/>
    </location>
</feature>
<dbReference type="PANTHER" id="PTHR43476:SF5">
    <property type="entry name" value="FAD-DEPENDENT MONOOXYGENASE"/>
    <property type="match status" value="1"/>
</dbReference>
<keyword evidence="5" id="KW-1185">Reference proteome</keyword>
<sequence>MEEVSPALFLMSGTRERLGRMAAQQRGLRGGPVLVVGGGPVGMVAAAWLARLDIPVVLIEAEEVPKTDWRASTFHAATLELLDELGVAEQMHAEGLRVPIYHFRDRTEGLVAAFDFGLLADETPFPYRLQLNQQHLVRMLHERLRATPNVELRFGCRVTGVDRTPDGAGVELRAADGSTERLTGSYVIGADGAGSTVRNALGVEFTGFTYPERFLIASTSVDLSRALPGIAEVNYVADPREWLFLLRTPESWRAVWPVPPEQDESEALAEETLRRQFQGVAPWPDGYPIIDRQLYRVHQRVAGTFRVGNVALIGDAAHINSPMGGVGLNSGIHDAVDLARRLGRVAEGGADPEAELDAFDERRRAVAVEYVQADTQRNTERLRETDETRRRAAHDEMRALASDPDRARAYMRRASLLESVRRFGIGLPPGRTPEPATGAPH</sequence>
<protein>
    <submittedName>
        <fullName evidence="4">FAD-dependent monooxygenase</fullName>
    </submittedName>
</protein>
<dbReference type="InterPro" id="IPR036188">
    <property type="entry name" value="FAD/NAD-bd_sf"/>
</dbReference>
<gene>
    <name evidence="4" type="ORF">FH715_14435</name>
</gene>
<accession>A0A5C4V1Z9</accession>
<keyword evidence="1" id="KW-0560">Oxidoreductase</keyword>